<dbReference type="InterPro" id="IPR036047">
    <property type="entry name" value="F-box-like_dom_sf"/>
</dbReference>
<dbReference type="Proteomes" id="UP001497497">
    <property type="component" value="Unassembled WGS sequence"/>
</dbReference>
<keyword evidence="3" id="KW-1185">Reference proteome</keyword>
<dbReference type="SUPFAM" id="SSF81383">
    <property type="entry name" value="F-box domain"/>
    <property type="match status" value="1"/>
</dbReference>
<feature type="domain" description="F-box" evidence="1">
    <location>
        <begin position="1"/>
        <end position="45"/>
    </location>
</feature>
<dbReference type="InterPro" id="IPR032675">
    <property type="entry name" value="LRR_dom_sf"/>
</dbReference>
<dbReference type="Pfam" id="PF12937">
    <property type="entry name" value="F-box-like"/>
    <property type="match status" value="1"/>
</dbReference>
<dbReference type="PANTHER" id="PTHR38926:SF5">
    <property type="entry name" value="F-BOX AND LEUCINE-RICH REPEAT PROTEIN 6"/>
    <property type="match status" value="1"/>
</dbReference>
<reference evidence="2 3" key="1">
    <citation type="submission" date="2024-04" db="EMBL/GenBank/DDBJ databases">
        <authorList>
            <consortium name="Genoscope - CEA"/>
            <person name="William W."/>
        </authorList>
    </citation>
    <scope>NUCLEOTIDE SEQUENCE [LARGE SCALE GENOMIC DNA]</scope>
</reference>
<dbReference type="InterPro" id="IPR001810">
    <property type="entry name" value="F-box_dom"/>
</dbReference>
<protein>
    <recommendedName>
        <fullName evidence="1">F-box domain-containing protein</fullName>
    </recommendedName>
</protein>
<evidence type="ECO:0000313" key="3">
    <source>
        <dbReference type="Proteomes" id="UP001497497"/>
    </source>
</evidence>
<proteinExistence type="predicted"/>
<dbReference type="EMBL" id="CAXITT010000152">
    <property type="protein sequence ID" value="CAL1533795.1"/>
    <property type="molecule type" value="Genomic_DNA"/>
</dbReference>
<evidence type="ECO:0000313" key="2">
    <source>
        <dbReference type="EMBL" id="CAL1533795.1"/>
    </source>
</evidence>
<gene>
    <name evidence="2" type="ORF">GSLYS_00007755001</name>
</gene>
<dbReference type="Gene3D" id="1.20.1280.50">
    <property type="match status" value="1"/>
</dbReference>
<dbReference type="PANTHER" id="PTHR38926">
    <property type="entry name" value="F-BOX DOMAIN CONTAINING PROTEIN, EXPRESSED"/>
    <property type="match status" value="1"/>
</dbReference>
<feature type="non-terminal residue" evidence="2">
    <location>
        <position position="293"/>
    </location>
</feature>
<dbReference type="Gene3D" id="3.80.10.10">
    <property type="entry name" value="Ribonuclease Inhibitor"/>
    <property type="match status" value="1"/>
</dbReference>
<evidence type="ECO:0000259" key="1">
    <source>
        <dbReference type="PROSITE" id="PS50181"/>
    </source>
</evidence>
<dbReference type="AlphaFoldDB" id="A0AAV2HIF8"/>
<sequence length="293" mass="33520">MDKMPDEVLLHIFSKLSFPDLISGARLTCWRWNRLSKDSSLWTNLDLCLVKFSQDTFKFRTGVRSLLCDIQDSLERLTFSNLPVDGGTYELFGSAWKHKNKAKFKKLKSLDYSYSDVSSRNLRVALTTHPDIEELYLAYTKIPFSQVVKEAIHLPNLKKLVYHDSKSRDHISDLLINKLNVLKVPKHCQLLEVVELHTILADLDGEVIQQFVKYCTKLKRLSFNWSTSLTADAFNSINASMHHITELGLLERQETGPFLNFVLPSFPCLTQLTVSGQNIHLEDCIAIGECCPK</sequence>
<organism evidence="2 3">
    <name type="scientific">Lymnaea stagnalis</name>
    <name type="common">Great pond snail</name>
    <name type="synonym">Helix stagnalis</name>
    <dbReference type="NCBI Taxonomy" id="6523"/>
    <lineage>
        <taxon>Eukaryota</taxon>
        <taxon>Metazoa</taxon>
        <taxon>Spiralia</taxon>
        <taxon>Lophotrochozoa</taxon>
        <taxon>Mollusca</taxon>
        <taxon>Gastropoda</taxon>
        <taxon>Heterobranchia</taxon>
        <taxon>Euthyneura</taxon>
        <taxon>Panpulmonata</taxon>
        <taxon>Hygrophila</taxon>
        <taxon>Lymnaeoidea</taxon>
        <taxon>Lymnaeidae</taxon>
        <taxon>Lymnaea</taxon>
    </lineage>
</organism>
<name>A0AAV2HIF8_LYMST</name>
<comment type="caution">
    <text evidence="2">The sequence shown here is derived from an EMBL/GenBank/DDBJ whole genome shotgun (WGS) entry which is preliminary data.</text>
</comment>
<dbReference type="PROSITE" id="PS50181">
    <property type="entry name" value="FBOX"/>
    <property type="match status" value="1"/>
</dbReference>
<dbReference type="SUPFAM" id="SSF52047">
    <property type="entry name" value="RNI-like"/>
    <property type="match status" value="1"/>
</dbReference>
<dbReference type="SMART" id="SM00256">
    <property type="entry name" value="FBOX"/>
    <property type="match status" value="1"/>
</dbReference>
<accession>A0AAV2HIF8</accession>